<gene>
    <name evidence="3" type="ORF">ICJ83_15180</name>
</gene>
<dbReference type="Pfam" id="PF03544">
    <property type="entry name" value="TonB_C"/>
    <property type="match status" value="1"/>
</dbReference>
<organism evidence="3 4">
    <name type="scientific">Aestuariibaculum sediminum</name>
    <dbReference type="NCBI Taxonomy" id="2770637"/>
    <lineage>
        <taxon>Bacteria</taxon>
        <taxon>Pseudomonadati</taxon>
        <taxon>Bacteroidota</taxon>
        <taxon>Flavobacteriia</taxon>
        <taxon>Flavobacteriales</taxon>
        <taxon>Flavobacteriaceae</taxon>
    </lineage>
</organism>
<keyword evidence="1" id="KW-1133">Transmembrane helix</keyword>
<dbReference type="Gene3D" id="3.30.1150.10">
    <property type="match status" value="1"/>
</dbReference>
<proteinExistence type="predicted"/>
<feature type="transmembrane region" description="Helical" evidence="1">
    <location>
        <begin position="34"/>
        <end position="51"/>
    </location>
</feature>
<accession>A0A8J6U9P6</accession>
<comment type="caution">
    <text evidence="3">The sequence shown here is derived from an EMBL/GenBank/DDBJ whole genome shotgun (WGS) entry which is preliminary data.</text>
</comment>
<dbReference type="RefSeq" id="WP_188231262.1">
    <property type="nucleotide sequence ID" value="NZ_JACVXB010000009.1"/>
</dbReference>
<dbReference type="InterPro" id="IPR037682">
    <property type="entry name" value="TonB_C"/>
</dbReference>
<dbReference type="GO" id="GO:0055085">
    <property type="term" value="P:transmembrane transport"/>
    <property type="evidence" value="ECO:0007669"/>
    <property type="project" value="InterPro"/>
</dbReference>
<dbReference type="AlphaFoldDB" id="A0A8J6U9P6"/>
<evidence type="ECO:0000313" key="3">
    <source>
        <dbReference type="EMBL" id="MBD0833477.1"/>
    </source>
</evidence>
<evidence type="ECO:0000313" key="4">
    <source>
        <dbReference type="Proteomes" id="UP000600588"/>
    </source>
</evidence>
<sequence length="265" mass="30408">MSHSKKTHELIRQNEQIVKKSQKHEANLQKNTTLYFQIGLIVCLLSAYGLLEMKFETEIPKDFGEVYCDVGVEEIAIENIKVYEEKVAPKVEQKQVEILTKEPDIVDEIPEFIKPKEVVTAEQNTGAKEDLKPGVLVLEKAPDEDAPVDFIRVEQVPIYPGCEKEKDNEGRKKCMSDKLSKLIQRKFDTELGNELGLSGKQVIRTRFTIDKNGRVKDVKIRAPHSKLENEAERVIDFIPEMIPGKQRDKNVDVIYDLPIVFKVQY</sequence>
<keyword evidence="1" id="KW-0472">Membrane</keyword>
<protein>
    <submittedName>
        <fullName evidence="3">Energy transducer TonB</fullName>
    </submittedName>
</protein>
<dbReference type="SUPFAM" id="SSF74653">
    <property type="entry name" value="TolA/TonB C-terminal domain"/>
    <property type="match status" value="1"/>
</dbReference>
<dbReference type="Proteomes" id="UP000600588">
    <property type="component" value="Unassembled WGS sequence"/>
</dbReference>
<keyword evidence="1" id="KW-0812">Transmembrane</keyword>
<feature type="domain" description="TonB C-terminal" evidence="2">
    <location>
        <begin position="203"/>
        <end position="262"/>
    </location>
</feature>
<dbReference type="EMBL" id="JACVXB010000009">
    <property type="protein sequence ID" value="MBD0833477.1"/>
    <property type="molecule type" value="Genomic_DNA"/>
</dbReference>
<evidence type="ECO:0000259" key="2">
    <source>
        <dbReference type="Pfam" id="PF03544"/>
    </source>
</evidence>
<name>A0A8J6U9P6_9FLAO</name>
<keyword evidence="4" id="KW-1185">Reference proteome</keyword>
<reference evidence="3 4" key="1">
    <citation type="submission" date="2020-09" db="EMBL/GenBank/DDBJ databases">
        <title>TT11 complete genome.</title>
        <authorList>
            <person name="Wu Z."/>
        </authorList>
    </citation>
    <scope>NUCLEOTIDE SEQUENCE [LARGE SCALE GENOMIC DNA]</scope>
    <source>
        <strain evidence="3 4">TT11</strain>
    </source>
</reference>
<evidence type="ECO:0000256" key="1">
    <source>
        <dbReference type="SAM" id="Phobius"/>
    </source>
</evidence>